<accession>A0A9W6HHV1</accession>
<dbReference type="AlphaFoldDB" id="A0A9W6HHV1"/>
<reference evidence="1" key="1">
    <citation type="journal article" date="2014" name="Int. J. Syst. Evol. Microbiol.">
        <title>Complete genome sequence of Corynebacterium casei LMG S-19264T (=DSM 44701T), isolated from a smear-ripened cheese.</title>
        <authorList>
            <consortium name="US DOE Joint Genome Institute (JGI-PGF)"/>
            <person name="Walter F."/>
            <person name="Albersmeier A."/>
            <person name="Kalinowski J."/>
            <person name="Ruckert C."/>
        </authorList>
    </citation>
    <scope>NUCLEOTIDE SEQUENCE</scope>
    <source>
        <strain evidence="1">VKM Ac-1447</strain>
    </source>
</reference>
<reference evidence="1" key="2">
    <citation type="submission" date="2023-01" db="EMBL/GenBank/DDBJ databases">
        <authorList>
            <person name="Sun Q."/>
            <person name="Evtushenko L."/>
        </authorList>
    </citation>
    <scope>NUCLEOTIDE SEQUENCE</scope>
    <source>
        <strain evidence="1">VKM Ac-1447</strain>
    </source>
</reference>
<organism evidence="1 2">
    <name type="scientific">Microbacterium imperiale</name>
    <dbReference type="NCBI Taxonomy" id="33884"/>
    <lineage>
        <taxon>Bacteria</taxon>
        <taxon>Bacillati</taxon>
        <taxon>Actinomycetota</taxon>
        <taxon>Actinomycetes</taxon>
        <taxon>Micrococcales</taxon>
        <taxon>Microbacteriaceae</taxon>
        <taxon>Microbacterium</taxon>
    </lineage>
</organism>
<comment type="caution">
    <text evidence="1">The sequence shown here is derived from an EMBL/GenBank/DDBJ whole genome shotgun (WGS) entry which is preliminary data.</text>
</comment>
<dbReference type="EMBL" id="BSEO01000014">
    <property type="protein sequence ID" value="GLJ80411.1"/>
    <property type="molecule type" value="Genomic_DNA"/>
</dbReference>
<dbReference type="Proteomes" id="UP001142317">
    <property type="component" value="Unassembled WGS sequence"/>
</dbReference>
<keyword evidence="2" id="KW-1185">Reference proteome</keyword>
<evidence type="ECO:0000313" key="2">
    <source>
        <dbReference type="Proteomes" id="UP001142317"/>
    </source>
</evidence>
<name>A0A9W6HHV1_9MICO</name>
<evidence type="ECO:0000313" key="1">
    <source>
        <dbReference type="EMBL" id="GLJ80411.1"/>
    </source>
</evidence>
<proteinExistence type="predicted"/>
<gene>
    <name evidence="1" type="ORF">GCM10017586_20940</name>
</gene>
<protein>
    <submittedName>
        <fullName evidence="1">Uncharacterized protein</fullName>
    </submittedName>
</protein>
<sequence length="168" mass="17717">MSEAIASRFDAGLLVAGDAVAPWLDARVGLDGCAPRTLVHGMDLRGRRTPAALRSLVRQRMTGMRVSLLAGSRIRRALALAIVDDDAVQDRVCPGFAGAAESMHRRLEMMRGRPLALAVMVVPASAPGAAVRRCIETGAPQLPDGAAVVTWDEADGWGLRAAVALQLV</sequence>
<dbReference type="RefSeq" id="WP_210006652.1">
    <property type="nucleotide sequence ID" value="NZ_BSEO01000014.1"/>
</dbReference>